<name>A0AAD7ER24_9AGAR</name>
<keyword evidence="2" id="KW-1185">Reference proteome</keyword>
<accession>A0AAD7ER24</accession>
<proteinExistence type="predicted"/>
<dbReference type="Proteomes" id="UP001218218">
    <property type="component" value="Unassembled WGS sequence"/>
</dbReference>
<gene>
    <name evidence="1" type="ORF">DFH08DRAFT_961378</name>
</gene>
<reference evidence="1" key="1">
    <citation type="submission" date="2023-03" db="EMBL/GenBank/DDBJ databases">
        <title>Massive genome expansion in bonnet fungi (Mycena s.s.) driven by repeated elements and novel gene families across ecological guilds.</title>
        <authorList>
            <consortium name="Lawrence Berkeley National Laboratory"/>
            <person name="Harder C.B."/>
            <person name="Miyauchi S."/>
            <person name="Viragh M."/>
            <person name="Kuo A."/>
            <person name="Thoen E."/>
            <person name="Andreopoulos B."/>
            <person name="Lu D."/>
            <person name="Skrede I."/>
            <person name="Drula E."/>
            <person name="Henrissat B."/>
            <person name="Morin E."/>
            <person name="Kohler A."/>
            <person name="Barry K."/>
            <person name="LaButti K."/>
            <person name="Morin E."/>
            <person name="Salamov A."/>
            <person name="Lipzen A."/>
            <person name="Mereny Z."/>
            <person name="Hegedus B."/>
            <person name="Baldrian P."/>
            <person name="Stursova M."/>
            <person name="Weitz H."/>
            <person name="Taylor A."/>
            <person name="Grigoriev I.V."/>
            <person name="Nagy L.G."/>
            <person name="Martin F."/>
            <person name="Kauserud H."/>
        </authorList>
    </citation>
    <scope>NUCLEOTIDE SEQUENCE</scope>
    <source>
        <strain evidence="1">CBHHK002</strain>
    </source>
</reference>
<comment type="caution">
    <text evidence="1">The sequence shown here is derived from an EMBL/GenBank/DDBJ whole genome shotgun (WGS) entry which is preliminary data.</text>
</comment>
<sequence>MGNIFGSLTWPNLEQLDLAQGFDPLFKAEWPHWPHEQFLALLTNLRIPERELIQILSALPALEHLQLIDKQQKDGPPSTEFLITDNVLRALTFPASRLIPQLRHFACDSQLQCTCNVFIEFVKLRVKKSAPGVLRVEMESYSDEGFACAAPFNKQLQDLVADSNGSLPYSLKKPVLKV</sequence>
<evidence type="ECO:0000313" key="2">
    <source>
        <dbReference type="Proteomes" id="UP001218218"/>
    </source>
</evidence>
<organism evidence="1 2">
    <name type="scientific">Mycena albidolilacea</name>
    <dbReference type="NCBI Taxonomy" id="1033008"/>
    <lineage>
        <taxon>Eukaryota</taxon>
        <taxon>Fungi</taxon>
        <taxon>Dikarya</taxon>
        <taxon>Basidiomycota</taxon>
        <taxon>Agaricomycotina</taxon>
        <taxon>Agaricomycetes</taxon>
        <taxon>Agaricomycetidae</taxon>
        <taxon>Agaricales</taxon>
        <taxon>Marasmiineae</taxon>
        <taxon>Mycenaceae</taxon>
        <taxon>Mycena</taxon>
    </lineage>
</organism>
<dbReference type="EMBL" id="JARIHO010000020">
    <property type="protein sequence ID" value="KAJ7346976.1"/>
    <property type="molecule type" value="Genomic_DNA"/>
</dbReference>
<dbReference type="AlphaFoldDB" id="A0AAD7ER24"/>
<protein>
    <submittedName>
        <fullName evidence="1">Uncharacterized protein</fullName>
    </submittedName>
</protein>
<evidence type="ECO:0000313" key="1">
    <source>
        <dbReference type="EMBL" id="KAJ7346976.1"/>
    </source>
</evidence>